<dbReference type="GO" id="GO:0022857">
    <property type="term" value="F:transmembrane transporter activity"/>
    <property type="evidence" value="ECO:0007669"/>
    <property type="project" value="InterPro"/>
</dbReference>
<evidence type="ECO:0000256" key="6">
    <source>
        <dbReference type="ARBA" id="ARBA00023136"/>
    </source>
</evidence>
<keyword evidence="11" id="KW-1185">Reference proteome</keyword>
<evidence type="ECO:0000256" key="9">
    <source>
        <dbReference type="SAM" id="Phobius"/>
    </source>
</evidence>
<evidence type="ECO:0000313" key="11">
    <source>
        <dbReference type="Proteomes" id="UP000315003"/>
    </source>
</evidence>
<dbReference type="EMBL" id="CP036272">
    <property type="protein sequence ID" value="QDT60099.1"/>
    <property type="molecule type" value="Genomic_DNA"/>
</dbReference>
<feature type="region of interest" description="Disordered" evidence="8">
    <location>
        <begin position="1"/>
        <end position="22"/>
    </location>
</feature>
<evidence type="ECO:0000256" key="5">
    <source>
        <dbReference type="ARBA" id="ARBA00022989"/>
    </source>
</evidence>
<keyword evidence="5 9" id="KW-1133">Transmembrane helix</keyword>
<evidence type="ECO:0000256" key="1">
    <source>
        <dbReference type="ARBA" id="ARBA00004162"/>
    </source>
</evidence>
<dbReference type="InterPro" id="IPR003400">
    <property type="entry name" value="ExbD"/>
</dbReference>
<gene>
    <name evidence="10" type="primary">exbD</name>
    <name evidence="10" type="ORF">SV7mr_26160</name>
</gene>
<keyword evidence="7" id="KW-0813">Transport</keyword>
<dbReference type="PANTHER" id="PTHR30558">
    <property type="entry name" value="EXBD MEMBRANE COMPONENT OF PMF-DRIVEN MACROMOLECULE IMPORT SYSTEM"/>
    <property type="match status" value="1"/>
</dbReference>
<comment type="subcellular location">
    <subcellularLocation>
        <location evidence="1">Cell membrane</location>
        <topology evidence="1">Single-pass membrane protein</topology>
    </subcellularLocation>
    <subcellularLocation>
        <location evidence="7">Cell membrane</location>
        <topology evidence="7">Single-pass type II membrane protein</topology>
    </subcellularLocation>
</comment>
<dbReference type="Pfam" id="PF02472">
    <property type="entry name" value="ExbD"/>
    <property type="match status" value="1"/>
</dbReference>
<dbReference type="AlphaFoldDB" id="A0A517SVE4"/>
<evidence type="ECO:0000256" key="2">
    <source>
        <dbReference type="ARBA" id="ARBA00005811"/>
    </source>
</evidence>
<sequence>MGVAESPSIDYHQGGEQSVSPPFSMPVRQGCIMKVPVDTQREFTGANMTPMIDVVFLLIIFFLVSSHLARQENRLPVELPTAATHQPLDMTPVDLTITVDVDGRWLAAGRSVQSAQLQGMLDELVRENPRDVAIRIRTDGSVNYSVVEPILGHCAQSGIVDVRLAVKTSTQ</sequence>
<proteinExistence type="inferred from homology"/>
<keyword evidence="6 9" id="KW-0472">Membrane</keyword>
<evidence type="ECO:0000313" key="10">
    <source>
        <dbReference type="EMBL" id="QDT60099.1"/>
    </source>
</evidence>
<evidence type="ECO:0000256" key="4">
    <source>
        <dbReference type="ARBA" id="ARBA00022692"/>
    </source>
</evidence>
<keyword evidence="3" id="KW-1003">Cell membrane</keyword>
<dbReference type="OrthoDB" id="287326at2"/>
<keyword evidence="7" id="KW-0653">Protein transport</keyword>
<dbReference type="GO" id="GO:0005886">
    <property type="term" value="C:plasma membrane"/>
    <property type="evidence" value="ECO:0007669"/>
    <property type="project" value="UniProtKB-SubCell"/>
</dbReference>
<protein>
    <submittedName>
        <fullName evidence="10">Biopolymer transport protein ExbD</fullName>
    </submittedName>
</protein>
<evidence type="ECO:0000256" key="7">
    <source>
        <dbReference type="RuleBase" id="RU003879"/>
    </source>
</evidence>
<dbReference type="Gene3D" id="3.30.420.270">
    <property type="match status" value="1"/>
</dbReference>
<comment type="similarity">
    <text evidence="2 7">Belongs to the ExbD/TolR family.</text>
</comment>
<dbReference type="PANTHER" id="PTHR30558:SF3">
    <property type="entry name" value="BIOPOLYMER TRANSPORT PROTEIN EXBD-RELATED"/>
    <property type="match status" value="1"/>
</dbReference>
<accession>A0A517SVE4</accession>
<evidence type="ECO:0000256" key="8">
    <source>
        <dbReference type="SAM" id="MobiDB-lite"/>
    </source>
</evidence>
<reference evidence="10 11" key="1">
    <citation type="submission" date="2019-02" db="EMBL/GenBank/DDBJ databases">
        <title>Deep-cultivation of Planctomycetes and their phenomic and genomic characterization uncovers novel biology.</title>
        <authorList>
            <person name="Wiegand S."/>
            <person name="Jogler M."/>
            <person name="Boedeker C."/>
            <person name="Pinto D."/>
            <person name="Vollmers J."/>
            <person name="Rivas-Marin E."/>
            <person name="Kohn T."/>
            <person name="Peeters S.H."/>
            <person name="Heuer A."/>
            <person name="Rast P."/>
            <person name="Oberbeckmann S."/>
            <person name="Bunk B."/>
            <person name="Jeske O."/>
            <person name="Meyerdierks A."/>
            <person name="Storesund J.E."/>
            <person name="Kallscheuer N."/>
            <person name="Luecker S."/>
            <person name="Lage O.M."/>
            <person name="Pohl T."/>
            <person name="Merkel B.J."/>
            <person name="Hornburger P."/>
            <person name="Mueller R.-W."/>
            <person name="Bruemmer F."/>
            <person name="Labrenz M."/>
            <person name="Spormann A.M."/>
            <person name="Op den Camp H."/>
            <person name="Overmann J."/>
            <person name="Amann R."/>
            <person name="Jetten M.S.M."/>
            <person name="Mascher T."/>
            <person name="Medema M.H."/>
            <person name="Devos D.P."/>
            <person name="Kaster A.-K."/>
            <person name="Ovreas L."/>
            <person name="Rohde M."/>
            <person name="Galperin M.Y."/>
            <person name="Jogler C."/>
        </authorList>
    </citation>
    <scope>NUCLEOTIDE SEQUENCE [LARGE SCALE GENOMIC DNA]</scope>
    <source>
        <strain evidence="10 11">SV_7m_r</strain>
    </source>
</reference>
<feature type="transmembrane region" description="Helical" evidence="9">
    <location>
        <begin position="43"/>
        <end position="64"/>
    </location>
</feature>
<dbReference type="GO" id="GO:0015031">
    <property type="term" value="P:protein transport"/>
    <property type="evidence" value="ECO:0007669"/>
    <property type="project" value="UniProtKB-KW"/>
</dbReference>
<organism evidence="10 11">
    <name type="scientific">Stieleria bergensis</name>
    <dbReference type="NCBI Taxonomy" id="2528025"/>
    <lineage>
        <taxon>Bacteria</taxon>
        <taxon>Pseudomonadati</taxon>
        <taxon>Planctomycetota</taxon>
        <taxon>Planctomycetia</taxon>
        <taxon>Pirellulales</taxon>
        <taxon>Pirellulaceae</taxon>
        <taxon>Stieleria</taxon>
    </lineage>
</organism>
<name>A0A517SVE4_9BACT</name>
<evidence type="ECO:0000256" key="3">
    <source>
        <dbReference type="ARBA" id="ARBA00022475"/>
    </source>
</evidence>
<dbReference type="Proteomes" id="UP000315003">
    <property type="component" value="Chromosome"/>
</dbReference>
<keyword evidence="4 7" id="KW-0812">Transmembrane</keyword>